<reference evidence="3" key="1">
    <citation type="submission" date="2023-06" db="EMBL/GenBank/DDBJ databases">
        <title>Reference genome for the Northern bat (Eptesicus nilssonii), a most northern bat species.</title>
        <authorList>
            <person name="Laine V.N."/>
            <person name="Pulliainen A.T."/>
            <person name="Lilley T.M."/>
        </authorList>
    </citation>
    <scope>NUCLEOTIDE SEQUENCE</scope>
    <source>
        <strain evidence="3">BLF_Eptnil</strain>
        <tissue evidence="3">Kidney</tissue>
    </source>
</reference>
<feature type="coiled-coil region" evidence="1">
    <location>
        <begin position="120"/>
        <end position="172"/>
    </location>
</feature>
<sequence>MPSPQTALLFFPQSPVCSPILQQVLGGGGGRCPLPRISGQRRGSEESPPSSGSLASHSPQSRLPTRATPPHRQPWLGPAGEARPGAHSLCRGLRVAWESMKGTEGHMARGPLHRLWDLERKHATQAEARLSQHLQRLERTCLAHLRLLAWEQRQLQKQLQRLQQGIHFLKAAGKGKCPPTPGTECSRDQEAPPCARSREGTSGPPGHWSQSPGHQHSPGSTWGLPPASSRHDGLGGPVRSQEQSPPQSHVTSLLSGETLPNQAVAPGSTAPARGQPSR</sequence>
<evidence type="ECO:0000256" key="2">
    <source>
        <dbReference type="SAM" id="MobiDB-lite"/>
    </source>
</evidence>
<dbReference type="Pfam" id="PF15768">
    <property type="entry name" value="CC190"/>
    <property type="match status" value="1"/>
</dbReference>
<dbReference type="PANTHER" id="PTHR36871:SF1">
    <property type="entry name" value="COILED-COIL DOMAIN-CONTAINING PROTEIN 190"/>
    <property type="match status" value="1"/>
</dbReference>
<keyword evidence="1" id="KW-0175">Coiled coil</keyword>
<gene>
    <name evidence="3" type="ORF">QTO34_011714</name>
</gene>
<accession>A0AA40LES5</accession>
<organism evidence="3 4">
    <name type="scientific">Cnephaeus nilssonii</name>
    <name type="common">Northern bat</name>
    <name type="synonym">Eptesicus nilssonii</name>
    <dbReference type="NCBI Taxonomy" id="3371016"/>
    <lineage>
        <taxon>Eukaryota</taxon>
        <taxon>Metazoa</taxon>
        <taxon>Chordata</taxon>
        <taxon>Craniata</taxon>
        <taxon>Vertebrata</taxon>
        <taxon>Euteleostomi</taxon>
        <taxon>Mammalia</taxon>
        <taxon>Eutheria</taxon>
        <taxon>Laurasiatheria</taxon>
        <taxon>Chiroptera</taxon>
        <taxon>Yangochiroptera</taxon>
        <taxon>Vespertilionidae</taxon>
        <taxon>Cnephaeus</taxon>
    </lineage>
</organism>
<dbReference type="InterPro" id="IPR031525">
    <property type="entry name" value="CC190"/>
</dbReference>
<feature type="region of interest" description="Disordered" evidence="2">
    <location>
        <begin position="172"/>
        <end position="278"/>
    </location>
</feature>
<dbReference type="PANTHER" id="PTHR36871">
    <property type="entry name" value="COILED-COIL DOMAIN-CONTAINING PROTEIN 190"/>
    <property type="match status" value="1"/>
</dbReference>
<dbReference type="AlphaFoldDB" id="A0AA40LES5"/>
<feature type="region of interest" description="Disordered" evidence="2">
    <location>
        <begin position="25"/>
        <end position="83"/>
    </location>
</feature>
<feature type="compositionally biased region" description="Low complexity" evidence="2">
    <location>
        <begin position="46"/>
        <end position="61"/>
    </location>
</feature>
<name>A0AA40LES5_CNENI</name>
<evidence type="ECO:0000313" key="3">
    <source>
        <dbReference type="EMBL" id="KAK1329522.1"/>
    </source>
</evidence>
<dbReference type="Proteomes" id="UP001177744">
    <property type="component" value="Unassembled WGS sequence"/>
</dbReference>
<evidence type="ECO:0000313" key="4">
    <source>
        <dbReference type="Proteomes" id="UP001177744"/>
    </source>
</evidence>
<feature type="compositionally biased region" description="Polar residues" evidence="2">
    <location>
        <begin position="240"/>
        <end position="261"/>
    </location>
</feature>
<dbReference type="EMBL" id="JAULJE010000022">
    <property type="protein sequence ID" value="KAK1329522.1"/>
    <property type="molecule type" value="Genomic_DNA"/>
</dbReference>
<keyword evidence="4" id="KW-1185">Reference proteome</keyword>
<proteinExistence type="predicted"/>
<feature type="compositionally biased region" description="Polar residues" evidence="2">
    <location>
        <begin position="208"/>
        <end position="220"/>
    </location>
</feature>
<evidence type="ECO:0000256" key="1">
    <source>
        <dbReference type="SAM" id="Coils"/>
    </source>
</evidence>
<comment type="caution">
    <text evidence="3">The sequence shown here is derived from an EMBL/GenBank/DDBJ whole genome shotgun (WGS) entry which is preliminary data.</text>
</comment>
<protein>
    <submittedName>
        <fullName evidence="3">Uncharacterized protein</fullName>
    </submittedName>
</protein>